<dbReference type="SUPFAM" id="SSF63882">
    <property type="entry name" value="MoeA N-terminal region -like"/>
    <property type="match status" value="1"/>
</dbReference>
<keyword evidence="4 6" id="KW-0501">Molybdenum cofactor biosynthesis</keyword>
<dbReference type="NCBIfam" id="NF008021">
    <property type="entry name" value="PRK10751.1"/>
    <property type="match status" value="1"/>
</dbReference>
<dbReference type="InterPro" id="IPR027417">
    <property type="entry name" value="P-loop_NTPase"/>
</dbReference>
<dbReference type="Pfam" id="PF00994">
    <property type="entry name" value="MoCF_biosynth"/>
    <property type="match status" value="1"/>
</dbReference>
<evidence type="ECO:0000256" key="4">
    <source>
        <dbReference type="ARBA" id="ARBA00023150"/>
    </source>
</evidence>
<comment type="function">
    <text evidence="1 6">Catalyzes the insertion of molybdate into adenylated molybdopterin with the concomitant release of AMP.</text>
</comment>
<dbReference type="Gene3D" id="3.40.50.300">
    <property type="entry name" value="P-loop containing nucleotide triphosphate hydrolases"/>
    <property type="match status" value="1"/>
</dbReference>
<dbReference type="SUPFAM" id="SSF53218">
    <property type="entry name" value="Molybdenum cofactor biosynthesis proteins"/>
    <property type="match status" value="1"/>
</dbReference>
<evidence type="ECO:0000313" key="9">
    <source>
        <dbReference type="Proteomes" id="UP001589645"/>
    </source>
</evidence>
<comment type="pathway">
    <text evidence="2 6">Cofactor biosynthesis; molybdopterin biosynthesis.</text>
</comment>
<dbReference type="CDD" id="cd00887">
    <property type="entry name" value="MoeA"/>
    <property type="match status" value="1"/>
</dbReference>
<dbReference type="PANTHER" id="PTHR10192:SF31">
    <property type="entry name" value="MOLYBDOPTERIN MOLYBDENUMTRANSFERASE"/>
    <property type="match status" value="1"/>
</dbReference>
<evidence type="ECO:0000313" key="8">
    <source>
        <dbReference type="EMBL" id="MFB9134145.1"/>
    </source>
</evidence>
<proteinExistence type="inferred from homology"/>
<keyword evidence="6" id="KW-0808">Transferase</keyword>
<dbReference type="PANTHER" id="PTHR10192">
    <property type="entry name" value="MOLYBDOPTERIN BIOSYNTHESIS PROTEIN"/>
    <property type="match status" value="1"/>
</dbReference>
<evidence type="ECO:0000256" key="5">
    <source>
        <dbReference type="ARBA" id="ARBA00047317"/>
    </source>
</evidence>
<dbReference type="InterPro" id="IPR036135">
    <property type="entry name" value="MoeA_linker/N_sf"/>
</dbReference>
<dbReference type="InterPro" id="IPR005110">
    <property type="entry name" value="MoeA_linker/N"/>
</dbReference>
<dbReference type="RefSeq" id="WP_390189903.1">
    <property type="nucleotide sequence ID" value="NZ_JBHMEP010000001.1"/>
</dbReference>
<feature type="domain" description="MoaB/Mog" evidence="7">
    <location>
        <begin position="358"/>
        <end position="497"/>
    </location>
</feature>
<keyword evidence="6" id="KW-0500">Molybdenum</keyword>
<evidence type="ECO:0000259" key="7">
    <source>
        <dbReference type="SMART" id="SM00852"/>
    </source>
</evidence>
<dbReference type="Gene3D" id="2.170.190.11">
    <property type="entry name" value="Molybdopterin biosynthesis moea protein, domain 3"/>
    <property type="match status" value="1"/>
</dbReference>
<dbReference type="InterPro" id="IPR038987">
    <property type="entry name" value="MoeA-like"/>
</dbReference>
<dbReference type="Proteomes" id="UP001589645">
    <property type="component" value="Unassembled WGS sequence"/>
</dbReference>
<dbReference type="InterPro" id="IPR005111">
    <property type="entry name" value="MoeA_C_domain_IV"/>
</dbReference>
<reference evidence="8 9" key="1">
    <citation type="submission" date="2024-09" db="EMBL/GenBank/DDBJ databases">
        <authorList>
            <person name="Sun Q."/>
            <person name="Mori K."/>
        </authorList>
    </citation>
    <scope>NUCLEOTIDE SEQUENCE [LARGE SCALE GENOMIC DNA]</scope>
    <source>
        <strain evidence="8 9">CECT 8064</strain>
    </source>
</reference>
<protein>
    <recommendedName>
        <fullName evidence="6">Molybdopterin molybdenumtransferase</fullName>
        <ecNumber evidence="6">2.10.1.1</ecNumber>
    </recommendedName>
</protein>
<dbReference type="InterPro" id="IPR036688">
    <property type="entry name" value="MoeA_C_domain_IV_sf"/>
</dbReference>
<name>A0ABV5HIV3_9VIBR</name>
<comment type="cofactor">
    <cofactor evidence="6">
        <name>Mg(2+)</name>
        <dbReference type="ChEBI" id="CHEBI:18420"/>
    </cofactor>
</comment>
<evidence type="ECO:0000256" key="2">
    <source>
        <dbReference type="ARBA" id="ARBA00005046"/>
    </source>
</evidence>
<comment type="catalytic activity">
    <reaction evidence="5">
        <text>adenylyl-molybdopterin + molybdate = Mo-molybdopterin + AMP + H(+)</text>
        <dbReference type="Rhea" id="RHEA:35047"/>
        <dbReference type="ChEBI" id="CHEBI:15378"/>
        <dbReference type="ChEBI" id="CHEBI:36264"/>
        <dbReference type="ChEBI" id="CHEBI:62727"/>
        <dbReference type="ChEBI" id="CHEBI:71302"/>
        <dbReference type="ChEBI" id="CHEBI:456215"/>
        <dbReference type="EC" id="2.10.1.1"/>
    </reaction>
</comment>
<dbReference type="Gene3D" id="3.40.980.10">
    <property type="entry name" value="MoaB/Mog-like domain"/>
    <property type="match status" value="1"/>
</dbReference>
<dbReference type="Gene3D" id="2.40.340.10">
    <property type="entry name" value="MoeA, C-terminal, domain IV"/>
    <property type="match status" value="1"/>
</dbReference>
<comment type="caution">
    <text evidence="8">The sequence shown here is derived from an EMBL/GenBank/DDBJ whole genome shotgun (WGS) entry which is preliminary data.</text>
</comment>
<dbReference type="Pfam" id="PF03205">
    <property type="entry name" value="MobB"/>
    <property type="match status" value="1"/>
</dbReference>
<evidence type="ECO:0000256" key="6">
    <source>
        <dbReference type="RuleBase" id="RU365090"/>
    </source>
</evidence>
<dbReference type="EMBL" id="JBHMEP010000001">
    <property type="protein sequence ID" value="MFB9134145.1"/>
    <property type="molecule type" value="Genomic_DNA"/>
</dbReference>
<comment type="similarity">
    <text evidence="3 6">Belongs to the MoeA family.</text>
</comment>
<keyword evidence="9" id="KW-1185">Reference proteome</keyword>
<dbReference type="NCBIfam" id="NF045515">
    <property type="entry name" value="Glp_gephyrin"/>
    <property type="match status" value="1"/>
</dbReference>
<dbReference type="NCBIfam" id="NF011060">
    <property type="entry name" value="PRK14491.1"/>
    <property type="match status" value="1"/>
</dbReference>
<gene>
    <name evidence="8" type="ORF">ACFFUV_04080</name>
</gene>
<dbReference type="NCBIfam" id="TIGR00177">
    <property type="entry name" value="molyb_syn"/>
    <property type="match status" value="1"/>
</dbReference>
<dbReference type="SUPFAM" id="SSF52540">
    <property type="entry name" value="P-loop containing nucleoside triphosphate hydrolases"/>
    <property type="match status" value="1"/>
</dbReference>
<dbReference type="Pfam" id="PF03453">
    <property type="entry name" value="MoeA_N"/>
    <property type="match status" value="1"/>
</dbReference>
<dbReference type="NCBIfam" id="TIGR00176">
    <property type="entry name" value="mobB"/>
    <property type="match status" value="1"/>
</dbReference>
<dbReference type="EC" id="2.10.1.1" evidence="6"/>
<dbReference type="Pfam" id="PF03454">
    <property type="entry name" value="MoeA_C"/>
    <property type="match status" value="1"/>
</dbReference>
<dbReference type="InterPro" id="IPR001453">
    <property type="entry name" value="MoaB/Mog_dom"/>
</dbReference>
<evidence type="ECO:0000256" key="3">
    <source>
        <dbReference type="ARBA" id="ARBA00010763"/>
    </source>
</evidence>
<dbReference type="SMART" id="SM00852">
    <property type="entry name" value="MoCF_biosynth"/>
    <property type="match status" value="1"/>
</dbReference>
<dbReference type="InterPro" id="IPR004435">
    <property type="entry name" value="MobB_dom"/>
</dbReference>
<dbReference type="InterPro" id="IPR036425">
    <property type="entry name" value="MoaB/Mog-like_dom_sf"/>
</dbReference>
<accession>A0ABV5HIV3</accession>
<dbReference type="CDD" id="cd03116">
    <property type="entry name" value="MobB"/>
    <property type="match status" value="1"/>
</dbReference>
<keyword evidence="6" id="KW-0460">Magnesium</keyword>
<keyword evidence="6" id="KW-0479">Metal-binding</keyword>
<organism evidence="8 9">
    <name type="scientific">Vibrio olivae</name>
    <dbReference type="NCBI Taxonomy" id="1243002"/>
    <lineage>
        <taxon>Bacteria</taxon>
        <taxon>Pseudomonadati</taxon>
        <taxon>Pseudomonadota</taxon>
        <taxon>Gammaproteobacteria</taxon>
        <taxon>Vibrionales</taxon>
        <taxon>Vibrionaceae</taxon>
        <taxon>Vibrio</taxon>
    </lineage>
</organism>
<dbReference type="Gene3D" id="3.90.105.10">
    <property type="entry name" value="Molybdopterin biosynthesis moea protein, domain 2"/>
    <property type="match status" value="1"/>
</dbReference>
<sequence>MNNYPIPVLGFAAYSGTGKTTLLEALIPLLTQHGLRLGVLKHAHHEFDVDKPGKDSYRLRKAGATQMLVASHQRHVMMTETPEREADFDDLLSRFDHHQLDLILVEGCKNIAFDKIELHRDAVGKPWLHPYDDNIIAIACDQKPISTTLPILDINDLSSIAQYVLRYVNQLNSTRNAQEPAIQGLSVIQGVNTILERITTMKATEVSQLHEIDNRIISRNISSPIASPHYTQAAIDGYAISYQSAENSQFRVFEHLFAGNKMERTLQLGEAVKIMTGAPMPDGADCVIALEDVQSTGDSVTINLDAVTPGQNIRYRGEELQCGQLVYESGQRLTSTHIGLLASLGITECEVYRSLRVGVFSTGDEVQSPGLPLRSAAIYDANRYVLLDNLQRLGCLVDDLGVLPDDPTEIGEALTSAAVQCDVLLGSGGVSFGEADYVKSALEQLEVGHIDFWRINMHPGRPMAFGHIGARPFFGLPGNPVAATVAFLQFVEPAIRKMQGEVDWIPLKTRAFTLQRLKSKLGVTEFVGAVYRLTNNGELEIEQVLSQDTRALYALSQANCLIEIPEHIEQINRGEHVTIIPLQGRI</sequence>
<evidence type="ECO:0000256" key="1">
    <source>
        <dbReference type="ARBA" id="ARBA00002901"/>
    </source>
</evidence>
<dbReference type="SUPFAM" id="SSF63867">
    <property type="entry name" value="MoeA C-terminal domain-like"/>
    <property type="match status" value="1"/>
</dbReference>